<evidence type="ECO:0000313" key="2">
    <source>
        <dbReference type="EMBL" id="CAI0401551.1"/>
    </source>
</evidence>
<protein>
    <submittedName>
        <fullName evidence="2">Uncharacterized protein</fullName>
    </submittedName>
</protein>
<dbReference type="EMBL" id="CAMGYJ010000004">
    <property type="protein sequence ID" value="CAI0401551.1"/>
    <property type="molecule type" value="Genomic_DNA"/>
</dbReference>
<proteinExistence type="predicted"/>
<gene>
    <name evidence="2" type="ORF">LITE_LOCUS11256</name>
</gene>
<keyword evidence="3" id="KW-1185">Reference proteome</keyword>
<feature type="non-terminal residue" evidence="2">
    <location>
        <position position="1"/>
    </location>
</feature>
<reference evidence="2" key="1">
    <citation type="submission" date="2022-08" db="EMBL/GenBank/DDBJ databases">
        <authorList>
            <person name="Gutierrez-Valencia J."/>
        </authorList>
    </citation>
    <scope>NUCLEOTIDE SEQUENCE</scope>
</reference>
<dbReference type="Proteomes" id="UP001154282">
    <property type="component" value="Unassembled WGS sequence"/>
</dbReference>
<dbReference type="AlphaFoldDB" id="A0AAV0IV57"/>
<accession>A0AAV0IV57</accession>
<name>A0AAV0IV57_9ROSI</name>
<evidence type="ECO:0000313" key="3">
    <source>
        <dbReference type="Proteomes" id="UP001154282"/>
    </source>
</evidence>
<evidence type="ECO:0000256" key="1">
    <source>
        <dbReference type="SAM" id="MobiDB-lite"/>
    </source>
</evidence>
<comment type="caution">
    <text evidence="2">The sequence shown here is derived from an EMBL/GenBank/DDBJ whole genome shotgun (WGS) entry which is preliminary data.</text>
</comment>
<sequence>RHHRGRNPQCRRSEDALLLRVPGEADKEAEEAREDDDTRRRGRIQPSADVPMPVRPAQLLPQLRTEPARRRRGLLPVLRLLLPIRRPPQQQKLRSRRYLTGGK</sequence>
<organism evidence="2 3">
    <name type="scientific">Linum tenue</name>
    <dbReference type="NCBI Taxonomy" id="586396"/>
    <lineage>
        <taxon>Eukaryota</taxon>
        <taxon>Viridiplantae</taxon>
        <taxon>Streptophyta</taxon>
        <taxon>Embryophyta</taxon>
        <taxon>Tracheophyta</taxon>
        <taxon>Spermatophyta</taxon>
        <taxon>Magnoliopsida</taxon>
        <taxon>eudicotyledons</taxon>
        <taxon>Gunneridae</taxon>
        <taxon>Pentapetalae</taxon>
        <taxon>rosids</taxon>
        <taxon>fabids</taxon>
        <taxon>Malpighiales</taxon>
        <taxon>Linaceae</taxon>
        <taxon>Linum</taxon>
    </lineage>
</organism>
<feature type="region of interest" description="Disordered" evidence="1">
    <location>
        <begin position="1"/>
        <end position="70"/>
    </location>
</feature>